<evidence type="ECO:0000259" key="6">
    <source>
        <dbReference type="Pfam" id="PF02872"/>
    </source>
</evidence>
<gene>
    <name evidence="7" type="ORF">ACFSW7_12925</name>
</gene>
<dbReference type="EMBL" id="JBHUNE010000009">
    <property type="protein sequence ID" value="MFD2759280.1"/>
    <property type="molecule type" value="Genomic_DNA"/>
</dbReference>
<feature type="region of interest" description="Disordered" evidence="2">
    <location>
        <begin position="681"/>
        <end position="709"/>
    </location>
</feature>
<feature type="chain" id="PRO_5045969515" evidence="4">
    <location>
        <begin position="32"/>
        <end position="878"/>
    </location>
</feature>
<feature type="domain" description="Calcineurin-like phosphoesterase" evidence="5">
    <location>
        <begin position="53"/>
        <end position="265"/>
    </location>
</feature>
<name>A0ABW5V3U6_9MICO</name>
<dbReference type="Pfam" id="PF00149">
    <property type="entry name" value="Metallophos"/>
    <property type="match status" value="1"/>
</dbReference>
<dbReference type="InterPro" id="IPR036907">
    <property type="entry name" value="5'-Nucleotdase_C_sf"/>
</dbReference>
<organism evidence="7 8">
    <name type="scientific">Gulosibacter faecalis</name>
    <dbReference type="NCBI Taxonomy" id="272240"/>
    <lineage>
        <taxon>Bacteria</taxon>
        <taxon>Bacillati</taxon>
        <taxon>Actinomycetota</taxon>
        <taxon>Actinomycetes</taxon>
        <taxon>Micrococcales</taxon>
        <taxon>Microbacteriaceae</taxon>
        <taxon>Gulosibacter</taxon>
    </lineage>
</organism>
<dbReference type="SUPFAM" id="SSF55816">
    <property type="entry name" value="5'-nucleotidase (syn. UDP-sugar hydrolase), C-terminal domain"/>
    <property type="match status" value="1"/>
</dbReference>
<accession>A0ABW5V3U6</accession>
<evidence type="ECO:0000256" key="1">
    <source>
        <dbReference type="ARBA" id="ARBA00022729"/>
    </source>
</evidence>
<comment type="caution">
    <text evidence="7">The sequence shown here is derived from an EMBL/GenBank/DDBJ whole genome shotgun (WGS) entry which is preliminary data.</text>
</comment>
<evidence type="ECO:0000256" key="2">
    <source>
        <dbReference type="SAM" id="MobiDB-lite"/>
    </source>
</evidence>
<dbReference type="PANTHER" id="PTHR11575">
    <property type="entry name" value="5'-NUCLEOTIDASE-RELATED"/>
    <property type="match status" value="1"/>
</dbReference>
<dbReference type="Gene3D" id="3.60.21.10">
    <property type="match status" value="1"/>
</dbReference>
<dbReference type="InterPro" id="IPR008334">
    <property type="entry name" value="5'-Nucleotdase_C"/>
</dbReference>
<dbReference type="Pfam" id="PF02872">
    <property type="entry name" value="5_nucleotid_C"/>
    <property type="match status" value="1"/>
</dbReference>
<keyword evidence="1 4" id="KW-0732">Signal</keyword>
<dbReference type="RefSeq" id="WP_154651548.1">
    <property type="nucleotide sequence ID" value="NZ_JBHUNE010000009.1"/>
</dbReference>
<feature type="compositionally biased region" description="Low complexity" evidence="2">
    <location>
        <begin position="693"/>
        <end position="706"/>
    </location>
</feature>
<evidence type="ECO:0000313" key="8">
    <source>
        <dbReference type="Proteomes" id="UP001597492"/>
    </source>
</evidence>
<feature type="signal peptide" evidence="4">
    <location>
        <begin position="1"/>
        <end position="31"/>
    </location>
</feature>
<dbReference type="Proteomes" id="UP001597492">
    <property type="component" value="Unassembled WGS sequence"/>
</dbReference>
<dbReference type="SUPFAM" id="SSF56300">
    <property type="entry name" value="Metallo-dependent phosphatases"/>
    <property type="match status" value="1"/>
</dbReference>
<keyword evidence="3" id="KW-0472">Membrane</keyword>
<dbReference type="InterPro" id="IPR004843">
    <property type="entry name" value="Calcineurin-like_PHP"/>
</dbReference>
<evidence type="ECO:0000256" key="3">
    <source>
        <dbReference type="SAM" id="Phobius"/>
    </source>
</evidence>
<protein>
    <submittedName>
        <fullName evidence="7">5'-nucleotidase C-terminal domain-containing protein</fullName>
    </submittedName>
</protein>
<keyword evidence="3" id="KW-0812">Transmembrane</keyword>
<dbReference type="Gene3D" id="3.90.780.10">
    <property type="entry name" value="5'-Nucleotidase, C-terminal domain"/>
    <property type="match status" value="1"/>
</dbReference>
<dbReference type="InterPro" id="IPR006179">
    <property type="entry name" value="5_nucleotidase/apyrase"/>
</dbReference>
<keyword evidence="3" id="KW-1133">Transmembrane helix</keyword>
<dbReference type="PRINTS" id="PR01607">
    <property type="entry name" value="APYRASEFAMLY"/>
</dbReference>
<reference evidence="8" key="1">
    <citation type="journal article" date="2019" name="Int. J. Syst. Evol. Microbiol.">
        <title>The Global Catalogue of Microorganisms (GCM) 10K type strain sequencing project: providing services to taxonomists for standard genome sequencing and annotation.</title>
        <authorList>
            <consortium name="The Broad Institute Genomics Platform"/>
            <consortium name="The Broad Institute Genome Sequencing Center for Infectious Disease"/>
            <person name="Wu L."/>
            <person name="Ma J."/>
        </authorList>
    </citation>
    <scope>NUCLEOTIDE SEQUENCE [LARGE SCALE GENOMIC DNA]</scope>
    <source>
        <strain evidence="8">TISTR 1514</strain>
    </source>
</reference>
<feature type="transmembrane region" description="Helical" evidence="3">
    <location>
        <begin position="851"/>
        <end position="872"/>
    </location>
</feature>
<dbReference type="PANTHER" id="PTHR11575:SF24">
    <property type="entry name" value="5'-NUCLEOTIDASE"/>
    <property type="match status" value="1"/>
</dbReference>
<dbReference type="InterPro" id="IPR029052">
    <property type="entry name" value="Metallo-depent_PP-like"/>
</dbReference>
<evidence type="ECO:0000313" key="7">
    <source>
        <dbReference type="EMBL" id="MFD2759280.1"/>
    </source>
</evidence>
<keyword evidence="8" id="KW-1185">Reference proteome</keyword>
<feature type="region of interest" description="Disordered" evidence="2">
    <location>
        <begin position="811"/>
        <end position="842"/>
    </location>
</feature>
<evidence type="ECO:0000256" key="4">
    <source>
        <dbReference type="SAM" id="SignalP"/>
    </source>
</evidence>
<sequence length="878" mass="90688">MAHKSKMVKGGVAATAGCALAVTAFVAPAQADALSTGEVIQPTAGTTQINLIGFNDFHGRITQVDAFAANVLQVQDTFGADNSLIIGNGDQVGASEFESSVAGDQPTKDALVALGVDSFTSGNHEFDKGQEDALAIQEEFGSLLAANVVKEDGTLLLDAYNTFEIEGFTVAVIGAVTESTASGVSPAGIEGLTFTDPVDAVNEVAAELSDGDDSNGEADIIIASYHEGGPTSGSYDSNASNATFVKMAEETSTDVDAIYEAHTHQAYNYETTVDGKTRQVVQAGQYAENVGQIVLDVDADGNVVASSSSVIPTFVEDAEGESAPRVDYTTLSDASRATYDEVVAIQEAALEEAEVLGAEQIGVVNDDITRGKTYDENGNVTVEDNRAATSTLGTLIADSMVGWAQSVGTEALDADLSIMNPGGLRADIAGDGVLTYKDAQVVLPFVNNLSVVSLTGAELKNVLEEQWQVDAEGAVPSRPYLQLGVSSNVDYTYTGSTSDDPLTTQGSHITSVYIDGEALVDDQVYKVVMPSFLAAGGDNFFSINNNEGVYDTGSVDLDAFVQYVQSQPNQELVPNQTRGNFQVADYFGEAGTTPSVAAGDSLEFTVSDTDLTSLDAVENTSVEVQLDGQVIGEGTLEAGDEGTAAAVTLTVPADTAAGDYTVQLVAQPSGSTVNLPLTVTEAQTTPPTPSPSPSQTDPTQSPTETQVQDPTIVTEQEHYTFAESAEGIQYAGAYFTPNEAVTISITDASGATSEVEEVQADADGMFGGTLTYRTVDADTGAVIEDNLEWPAGTYTVSATQGELAASVTFTVGDDDGGASPTEGDSGDIPGKGDGDNGSNDGLAVTGANETAMFAGIAAGVLALALGLTLMLVRRRGDA</sequence>
<evidence type="ECO:0000259" key="5">
    <source>
        <dbReference type="Pfam" id="PF00149"/>
    </source>
</evidence>
<proteinExistence type="predicted"/>
<feature type="domain" description="5'-Nucleotidase C-terminal" evidence="6">
    <location>
        <begin position="379"/>
        <end position="540"/>
    </location>
</feature>